<reference evidence="6 7" key="1">
    <citation type="submission" date="2023-01" db="EMBL/GenBank/DDBJ databases">
        <title>Analysis of 21 Apiospora genomes using comparative genomics revels a genus with tremendous synthesis potential of carbohydrate active enzymes and secondary metabolites.</title>
        <authorList>
            <person name="Sorensen T."/>
        </authorList>
    </citation>
    <scope>NUCLEOTIDE SEQUENCE [LARGE SCALE GENOMIC DNA]</scope>
    <source>
        <strain evidence="6 7">CBS 24483</strain>
    </source>
</reference>
<keyword evidence="3 5" id="KW-0472">Membrane</keyword>
<evidence type="ECO:0000256" key="2">
    <source>
        <dbReference type="ARBA" id="ARBA00023128"/>
    </source>
</evidence>
<evidence type="ECO:0000313" key="7">
    <source>
        <dbReference type="Proteomes" id="UP001391051"/>
    </source>
</evidence>
<dbReference type="RefSeq" id="XP_066701521.1">
    <property type="nucleotide sequence ID" value="XM_066841659.1"/>
</dbReference>
<dbReference type="EMBL" id="JAQQWE010000004">
    <property type="protein sequence ID" value="KAK7956215.1"/>
    <property type="molecule type" value="Genomic_DNA"/>
</dbReference>
<keyword evidence="7" id="KW-1185">Reference proteome</keyword>
<evidence type="ECO:0000256" key="5">
    <source>
        <dbReference type="SAM" id="Phobius"/>
    </source>
</evidence>
<dbReference type="InterPro" id="IPR021278">
    <property type="entry name" value="ATP19"/>
</dbReference>
<accession>A0ABR1QHS1</accession>
<name>A0ABR1QHS1_9PEZI</name>
<proteinExistence type="predicted"/>
<evidence type="ECO:0000256" key="4">
    <source>
        <dbReference type="SAM" id="MobiDB-lite"/>
    </source>
</evidence>
<comment type="caution">
    <text evidence="6">The sequence shown here is derived from an EMBL/GenBank/DDBJ whole genome shotgun (WGS) entry which is preliminary data.</text>
</comment>
<dbReference type="PANTHER" id="PTHR28074">
    <property type="entry name" value="ATP SYNTHASE SUBUNIT K, MITOCHONDRIAL"/>
    <property type="match status" value="1"/>
</dbReference>
<evidence type="ECO:0000313" key="6">
    <source>
        <dbReference type="EMBL" id="KAK7956215.1"/>
    </source>
</evidence>
<keyword evidence="5" id="KW-0812">Transmembrane</keyword>
<sequence>MVQMYSIAGQKIGSHYLAMGVLSALFGGTYFAVSGPSPAKKAAQTPPINASSPDEEDFIKCDSEPNSSSASAVANIFALRKFLDSADKGEKTKQ</sequence>
<organism evidence="6 7">
    <name type="scientific">Apiospora aurea</name>
    <dbReference type="NCBI Taxonomy" id="335848"/>
    <lineage>
        <taxon>Eukaryota</taxon>
        <taxon>Fungi</taxon>
        <taxon>Dikarya</taxon>
        <taxon>Ascomycota</taxon>
        <taxon>Pezizomycotina</taxon>
        <taxon>Sordariomycetes</taxon>
        <taxon>Xylariomycetidae</taxon>
        <taxon>Amphisphaeriales</taxon>
        <taxon>Apiosporaceae</taxon>
        <taxon>Apiospora</taxon>
    </lineage>
</organism>
<keyword evidence="5" id="KW-1133">Transmembrane helix</keyword>
<dbReference type="Pfam" id="PF11022">
    <property type="entry name" value="ATP19"/>
    <property type="match status" value="1"/>
</dbReference>
<evidence type="ECO:0000256" key="3">
    <source>
        <dbReference type="ARBA" id="ARBA00023136"/>
    </source>
</evidence>
<protein>
    <submittedName>
        <fullName evidence="6">Uncharacterized protein</fullName>
    </submittedName>
</protein>
<evidence type="ECO:0000256" key="1">
    <source>
        <dbReference type="ARBA" id="ARBA00004325"/>
    </source>
</evidence>
<keyword evidence="2" id="KW-0496">Mitochondrion</keyword>
<feature type="region of interest" description="Disordered" evidence="4">
    <location>
        <begin position="35"/>
        <end position="70"/>
    </location>
</feature>
<comment type="subcellular location">
    <subcellularLocation>
        <location evidence="1">Mitochondrion membrane</location>
    </subcellularLocation>
</comment>
<dbReference type="PANTHER" id="PTHR28074:SF1">
    <property type="entry name" value="ATP SYNTHASE SUBUNIT K, MITOCHONDRIAL"/>
    <property type="match status" value="1"/>
</dbReference>
<dbReference type="GeneID" id="92074721"/>
<feature type="transmembrane region" description="Helical" evidence="5">
    <location>
        <begin position="12"/>
        <end position="33"/>
    </location>
</feature>
<gene>
    <name evidence="6" type="ORF">PG986_005437</name>
</gene>
<dbReference type="Proteomes" id="UP001391051">
    <property type="component" value="Unassembled WGS sequence"/>
</dbReference>